<dbReference type="PROSITE" id="PS50011">
    <property type="entry name" value="PROTEIN_KINASE_DOM"/>
    <property type="match status" value="1"/>
</dbReference>
<dbReference type="PROSITE" id="PS00107">
    <property type="entry name" value="PROTEIN_KINASE_ATP"/>
    <property type="match status" value="1"/>
</dbReference>
<dbReference type="InterPro" id="IPR008271">
    <property type="entry name" value="Ser/Thr_kinase_AS"/>
</dbReference>
<accession>A0A173SI25</accession>
<dbReference type="CDD" id="cd14014">
    <property type="entry name" value="STKc_PknB_like"/>
    <property type="match status" value="1"/>
</dbReference>
<evidence type="ECO:0000256" key="5">
    <source>
        <dbReference type="ARBA" id="ARBA00022777"/>
    </source>
</evidence>
<dbReference type="STRING" id="39490.ERS852448_00977"/>
<dbReference type="Proteomes" id="UP000095492">
    <property type="component" value="Unassembled WGS sequence"/>
</dbReference>
<dbReference type="GO" id="GO:0004674">
    <property type="term" value="F:protein serine/threonine kinase activity"/>
    <property type="evidence" value="ECO:0007669"/>
    <property type="project" value="UniProtKB-EC"/>
</dbReference>
<dbReference type="AlphaFoldDB" id="A0A173SI25"/>
<feature type="transmembrane region" description="Helical" evidence="8">
    <location>
        <begin position="278"/>
        <end position="300"/>
    </location>
</feature>
<evidence type="ECO:0000256" key="8">
    <source>
        <dbReference type="SAM" id="Phobius"/>
    </source>
</evidence>
<evidence type="ECO:0000256" key="1">
    <source>
        <dbReference type="ARBA" id="ARBA00010886"/>
    </source>
</evidence>
<feature type="binding site" evidence="7">
    <location>
        <position position="41"/>
    </location>
    <ligand>
        <name>ATP</name>
        <dbReference type="ChEBI" id="CHEBI:30616"/>
    </ligand>
</feature>
<keyword evidence="6 7" id="KW-0067">ATP-binding</keyword>
<keyword evidence="8" id="KW-0812">Transmembrane</keyword>
<protein>
    <recommendedName>
        <fullName evidence="2">non-specific serine/threonine protein kinase</fullName>
        <ecNumber evidence="2">2.7.11.1</ecNumber>
    </recommendedName>
</protein>
<evidence type="ECO:0000313" key="10">
    <source>
        <dbReference type="EMBL" id="CUM89870.1"/>
    </source>
</evidence>
<dbReference type="GeneID" id="97390307"/>
<gene>
    <name evidence="10" type="primary">prkC_2</name>
    <name evidence="10" type="ORF">ERS852448_00977</name>
</gene>
<keyword evidence="8" id="KW-1133">Transmembrane helix</keyword>
<dbReference type="InterPro" id="IPR050660">
    <property type="entry name" value="NEK_Ser/Thr_kinase"/>
</dbReference>
<dbReference type="Gene3D" id="3.30.200.20">
    <property type="entry name" value="Phosphorylase Kinase, domain 1"/>
    <property type="match status" value="1"/>
</dbReference>
<dbReference type="Pfam" id="PF00069">
    <property type="entry name" value="Pkinase"/>
    <property type="match status" value="1"/>
</dbReference>
<dbReference type="RefSeq" id="WP_055289700.1">
    <property type="nucleotide sequence ID" value="NZ_CBCTYR010000008.1"/>
</dbReference>
<evidence type="ECO:0000256" key="7">
    <source>
        <dbReference type="PROSITE-ProRule" id="PRU10141"/>
    </source>
</evidence>
<feature type="domain" description="Protein kinase" evidence="9">
    <location>
        <begin position="12"/>
        <end position="261"/>
    </location>
</feature>
<dbReference type="EC" id="2.7.11.1" evidence="2"/>
<organism evidence="10 11">
    <name type="scientific">Eubacterium ramulus</name>
    <dbReference type="NCBI Taxonomy" id="39490"/>
    <lineage>
        <taxon>Bacteria</taxon>
        <taxon>Bacillati</taxon>
        <taxon>Bacillota</taxon>
        <taxon>Clostridia</taxon>
        <taxon>Eubacteriales</taxon>
        <taxon>Eubacteriaceae</taxon>
        <taxon>Eubacterium</taxon>
    </lineage>
</organism>
<dbReference type="SUPFAM" id="SSF56112">
    <property type="entry name" value="Protein kinase-like (PK-like)"/>
    <property type="match status" value="1"/>
</dbReference>
<evidence type="ECO:0000256" key="3">
    <source>
        <dbReference type="ARBA" id="ARBA00022679"/>
    </source>
</evidence>
<dbReference type="OrthoDB" id="9788659at2"/>
<dbReference type="InterPro" id="IPR017441">
    <property type="entry name" value="Protein_kinase_ATP_BS"/>
</dbReference>
<dbReference type="Gene3D" id="1.10.510.10">
    <property type="entry name" value="Transferase(Phosphotransferase) domain 1"/>
    <property type="match status" value="1"/>
</dbReference>
<comment type="similarity">
    <text evidence="1">Belongs to the protein kinase superfamily. NEK Ser/Thr protein kinase family. NIMA subfamily.</text>
</comment>
<name>A0A173SI25_EUBRA</name>
<reference evidence="10 11" key="1">
    <citation type="submission" date="2015-09" db="EMBL/GenBank/DDBJ databases">
        <authorList>
            <consortium name="Pathogen Informatics"/>
        </authorList>
    </citation>
    <scope>NUCLEOTIDE SEQUENCE [LARGE SCALE GENOMIC DNA]</scope>
    <source>
        <strain evidence="10 11">2789STDY5608891</strain>
    </source>
</reference>
<keyword evidence="5 10" id="KW-0418">Kinase</keyword>
<dbReference type="EMBL" id="CYYA01000005">
    <property type="protein sequence ID" value="CUM89870.1"/>
    <property type="molecule type" value="Genomic_DNA"/>
</dbReference>
<dbReference type="InterPro" id="IPR000719">
    <property type="entry name" value="Prot_kinase_dom"/>
</dbReference>
<dbReference type="PANTHER" id="PTHR43671:SF13">
    <property type="entry name" value="SERINE_THREONINE-PROTEIN KINASE NEK2"/>
    <property type="match status" value="1"/>
</dbReference>
<dbReference type="PANTHER" id="PTHR43671">
    <property type="entry name" value="SERINE/THREONINE-PROTEIN KINASE NEK"/>
    <property type="match status" value="1"/>
</dbReference>
<evidence type="ECO:0000256" key="4">
    <source>
        <dbReference type="ARBA" id="ARBA00022741"/>
    </source>
</evidence>
<keyword evidence="8" id="KW-0472">Membrane</keyword>
<keyword evidence="4 7" id="KW-0547">Nucleotide-binding</keyword>
<evidence type="ECO:0000256" key="2">
    <source>
        <dbReference type="ARBA" id="ARBA00012513"/>
    </source>
</evidence>
<dbReference type="PROSITE" id="PS00108">
    <property type="entry name" value="PROTEIN_KINASE_ST"/>
    <property type="match status" value="1"/>
</dbReference>
<evidence type="ECO:0000313" key="11">
    <source>
        <dbReference type="Proteomes" id="UP000095492"/>
    </source>
</evidence>
<evidence type="ECO:0000259" key="9">
    <source>
        <dbReference type="PROSITE" id="PS50011"/>
    </source>
</evidence>
<dbReference type="SMART" id="SM00220">
    <property type="entry name" value="S_TKc"/>
    <property type="match status" value="1"/>
</dbReference>
<dbReference type="InterPro" id="IPR011009">
    <property type="entry name" value="Kinase-like_dom_sf"/>
</dbReference>
<evidence type="ECO:0000256" key="6">
    <source>
        <dbReference type="ARBA" id="ARBA00022840"/>
    </source>
</evidence>
<sequence length="560" mass="63827">MLEIGSVIDGRYKILNEVGRGGMSVVYLAMNEKANKQWAVKEVRKDGRQNFEVVKQGLIVETDLLKKLRHPSLPSIIDVIDDKDSFLIVMDYIEGNPLSSALEESGAQPQNQVIAWAIQLCDVLGYLHAQSPPIIYRDMKPSNIMLKPDGNLTLIDFGTAREFKEKNLADTVCLGTIGYAAPEQFGRMGQTDARTDIYCLGATLYHLVTGQDPSAPPYEIGPIRQINPALSDGLERIIRKCTRRNPEDRYQSCAELMYALKHYDEIDEVYQKKQKKKLVVFLVSLFLTAACAGICLWGYFGSEQKKSENYDEILKGALDYQDYYQAILIDPTRKEAYEKLNDALTSDLILTKEEGQQLLQLQIGLDEKDSNGFSKKQDVLAELKNCNPEGYPEVCYEIGTSFLFFYDVNVDRDRYISAKKWFQEAVDQYPLAQIYCDIADCLELINQYDNAKVKQTDKMYDVYRQLWEKIQELKSTADRFGDVDVKLQLWTEINDMLNAQVVPFLEVTQVNEIKNLLNDILKESDAIHKSVIVQEIKNLQQKIIETVQKIDSVQKEAGTS</sequence>
<keyword evidence="3 10" id="KW-0808">Transferase</keyword>
<proteinExistence type="inferred from homology"/>
<dbReference type="GO" id="GO:0005524">
    <property type="term" value="F:ATP binding"/>
    <property type="evidence" value="ECO:0007669"/>
    <property type="project" value="UniProtKB-UniRule"/>
</dbReference>